<dbReference type="SUPFAM" id="SSF55874">
    <property type="entry name" value="ATPase domain of HSP90 chaperone/DNA topoisomerase II/histidine kinase"/>
    <property type="match status" value="1"/>
</dbReference>
<dbReference type="EMBL" id="SIXH01000377">
    <property type="protein sequence ID" value="TBO56171.1"/>
    <property type="molecule type" value="Genomic_DNA"/>
</dbReference>
<keyword evidence="1" id="KW-0808">Transferase</keyword>
<protein>
    <submittedName>
        <fullName evidence="6">GAF domain-containing protein</fullName>
    </submittedName>
</protein>
<evidence type="ECO:0000256" key="3">
    <source>
        <dbReference type="ARBA" id="ARBA00023012"/>
    </source>
</evidence>
<dbReference type="SMART" id="SM00065">
    <property type="entry name" value="GAF"/>
    <property type="match status" value="2"/>
</dbReference>
<name>A0A4V2JHW7_STRKA</name>
<dbReference type="GO" id="GO:0046983">
    <property type="term" value="F:protein dimerization activity"/>
    <property type="evidence" value="ECO:0007669"/>
    <property type="project" value="InterPro"/>
</dbReference>
<keyword evidence="7" id="KW-1185">Reference proteome</keyword>
<dbReference type="SUPFAM" id="SSF55781">
    <property type="entry name" value="GAF domain-like"/>
    <property type="match status" value="2"/>
</dbReference>
<accession>A0A4V2JHW7</accession>
<dbReference type="InterPro" id="IPR003594">
    <property type="entry name" value="HATPase_dom"/>
</dbReference>
<keyword evidence="2" id="KW-0418">Kinase</keyword>
<evidence type="ECO:0000259" key="5">
    <source>
        <dbReference type="SMART" id="SM00387"/>
    </source>
</evidence>
<gene>
    <name evidence="6" type="ORF">EYS09_29340</name>
</gene>
<dbReference type="Pfam" id="PF07730">
    <property type="entry name" value="HisKA_3"/>
    <property type="match status" value="1"/>
</dbReference>
<feature type="domain" description="Histidine kinase/HSP90-like ATPase" evidence="5">
    <location>
        <begin position="525"/>
        <end position="615"/>
    </location>
</feature>
<evidence type="ECO:0000313" key="7">
    <source>
        <dbReference type="Proteomes" id="UP000292452"/>
    </source>
</evidence>
<dbReference type="Gene3D" id="3.30.450.40">
    <property type="match status" value="2"/>
</dbReference>
<dbReference type="GO" id="GO:0016020">
    <property type="term" value="C:membrane"/>
    <property type="evidence" value="ECO:0007669"/>
    <property type="project" value="InterPro"/>
</dbReference>
<dbReference type="Gene3D" id="3.30.565.10">
    <property type="entry name" value="Histidine kinase-like ATPase, C-terminal domain"/>
    <property type="match status" value="1"/>
</dbReference>
<dbReference type="Pfam" id="PF02518">
    <property type="entry name" value="HATPase_c"/>
    <property type="match status" value="1"/>
</dbReference>
<dbReference type="InterPro" id="IPR003018">
    <property type="entry name" value="GAF"/>
</dbReference>
<proteinExistence type="predicted"/>
<dbReference type="InterPro" id="IPR029016">
    <property type="entry name" value="GAF-like_dom_sf"/>
</dbReference>
<feature type="domain" description="GAF" evidence="4">
    <location>
        <begin position="93"/>
        <end position="240"/>
    </location>
</feature>
<dbReference type="InterPro" id="IPR036890">
    <property type="entry name" value="HATPase_C_sf"/>
</dbReference>
<dbReference type="PANTHER" id="PTHR24421:SF56">
    <property type="entry name" value="OXYGEN SENSOR HISTIDINE KINASE RESPONSE REGULATOR DOST"/>
    <property type="match status" value="1"/>
</dbReference>
<dbReference type="SMART" id="SM00387">
    <property type="entry name" value="HATPase_c"/>
    <property type="match status" value="1"/>
</dbReference>
<dbReference type="GO" id="GO:0000155">
    <property type="term" value="F:phosphorelay sensor kinase activity"/>
    <property type="evidence" value="ECO:0007669"/>
    <property type="project" value="InterPro"/>
</dbReference>
<dbReference type="InterPro" id="IPR050482">
    <property type="entry name" value="Sensor_HK_TwoCompSys"/>
</dbReference>
<evidence type="ECO:0000256" key="2">
    <source>
        <dbReference type="ARBA" id="ARBA00022777"/>
    </source>
</evidence>
<sequence>MPPGSTGEGRQPFEVPIRPRRLPWRCGPAGGVRATAGGAVGDNGTARSAAARRRLGALPEGLQERLDAVRRGPGEEAPHLLLEAVLSVGRGLDLPQVLRRIVEAAVVVVDAEYGALGVVGEGTRLAKFLPVGVSPEQERAIGGLPAGHGILGELIRHPVPLRLAELSEHPSSYGFPPNHPPMHSFLGVPITVHDEVFGSLYLTEKRGGGEFDAQDETVLSTLAVAAGMAIENARLYEEARCRQQWLEAHSDIVAGLLPGSLLPGADEKHVLRTIVDHALRILAADLGVLALPTGDHALRVVLASGVDAEAHQGLVLPRDGSFAGAALDAGGPLLSLDVEHHPEVTAGPPRWAGLGPAVAVPMITGERVRGVLLLARLRRRAAFTASETAPLLTFAGQAALAMELAEQRQSAEQLALLADRDRIARDLHDLAIQRLFATGMTLQSAVRFVDHPEASERLLRAVDDLDETIKIIRSTIFGLRTHDRGRTAHGLRIRTVTAVEQAARALGFPPALHMAGLIDTDVPEDTADHVVAVLGEALCNAARHAHATCVDVSLTARDGTLALRVTDNGVGIGPGGRRSGLRNLARRAESLGGALTVEAPADGGTRLEWRVPLRPDA</sequence>
<evidence type="ECO:0000259" key="4">
    <source>
        <dbReference type="SMART" id="SM00065"/>
    </source>
</evidence>
<dbReference type="PANTHER" id="PTHR24421">
    <property type="entry name" value="NITRATE/NITRITE SENSOR PROTEIN NARX-RELATED"/>
    <property type="match status" value="1"/>
</dbReference>
<dbReference type="CDD" id="cd16917">
    <property type="entry name" value="HATPase_UhpB-NarQ-NarX-like"/>
    <property type="match status" value="1"/>
</dbReference>
<dbReference type="Pfam" id="PF13185">
    <property type="entry name" value="GAF_2"/>
    <property type="match status" value="2"/>
</dbReference>
<dbReference type="InterPro" id="IPR011712">
    <property type="entry name" value="Sig_transdc_His_kin_sub3_dim/P"/>
</dbReference>
<dbReference type="Proteomes" id="UP000292452">
    <property type="component" value="Unassembled WGS sequence"/>
</dbReference>
<comment type="caution">
    <text evidence="6">The sequence shown here is derived from an EMBL/GenBank/DDBJ whole genome shotgun (WGS) entry which is preliminary data.</text>
</comment>
<dbReference type="Gene3D" id="1.20.5.1930">
    <property type="match status" value="1"/>
</dbReference>
<evidence type="ECO:0000256" key="1">
    <source>
        <dbReference type="ARBA" id="ARBA00022679"/>
    </source>
</evidence>
<organism evidence="6 7">
    <name type="scientific">Streptomyces kasugaensis</name>
    <dbReference type="NCBI Taxonomy" id="1946"/>
    <lineage>
        <taxon>Bacteria</taxon>
        <taxon>Bacillati</taxon>
        <taxon>Actinomycetota</taxon>
        <taxon>Actinomycetes</taxon>
        <taxon>Kitasatosporales</taxon>
        <taxon>Streptomycetaceae</taxon>
        <taxon>Streptomyces</taxon>
    </lineage>
</organism>
<feature type="domain" description="GAF" evidence="4">
    <location>
        <begin position="266"/>
        <end position="412"/>
    </location>
</feature>
<reference evidence="6 7" key="1">
    <citation type="submission" date="2019-02" db="EMBL/GenBank/DDBJ databases">
        <title>Draft Genome Sequence of Streptomyces sp. AM-2504, identified by 16S rRNA comparative analysis as a Streptomyces Kasugaensis strain.</title>
        <authorList>
            <person name="Napolioni V."/>
            <person name="Giuliodori A.M."/>
            <person name="Spurio R."/>
            <person name="Fabbretti A."/>
        </authorList>
    </citation>
    <scope>NUCLEOTIDE SEQUENCE [LARGE SCALE GENOMIC DNA]</scope>
    <source>
        <strain evidence="6 7">AM-2504</strain>
    </source>
</reference>
<dbReference type="AlphaFoldDB" id="A0A4V2JHW7"/>
<keyword evidence="3" id="KW-0902">Two-component regulatory system</keyword>
<evidence type="ECO:0000313" key="6">
    <source>
        <dbReference type="EMBL" id="TBO56171.1"/>
    </source>
</evidence>